<dbReference type="SUPFAM" id="SSF55136">
    <property type="entry name" value="Probable bacterial effector-binding domain"/>
    <property type="match status" value="1"/>
</dbReference>
<dbReference type="PRINTS" id="PR00032">
    <property type="entry name" value="HTHARAC"/>
</dbReference>
<evidence type="ECO:0000313" key="6">
    <source>
        <dbReference type="Proteomes" id="UP000636960"/>
    </source>
</evidence>
<gene>
    <name evidence="5" type="ORF">Ari01nite_04130</name>
</gene>
<sequence length="284" mass="30394">MIRADVMRVLVHVEAHLDRDLSAPALAAAAGLSASRFHRVFVAEIGETPHAYVARLRLDRAALYLATQAGPIAGIAAAVGYETPETFARAFARRFATTPSAYRAAVPVAAPLPARRPGLEQQAGEGVLSAVRVTELRPQPAAFLRHLGPYEDVDGSLFEDLAAWSHGRTGVTGPWLGVGHDAPGITPARLLRFDACLGVTAARHTRGRVAFQTVPGGWYAVATHTGPYTSLPQAHRSVYATAQSFAGYRVAGLPLVECYLTSTVRPDAHLNTTQIRLPLVRLAR</sequence>
<dbReference type="GO" id="GO:0003700">
    <property type="term" value="F:DNA-binding transcription factor activity"/>
    <property type="evidence" value="ECO:0007669"/>
    <property type="project" value="InterPro"/>
</dbReference>
<reference evidence="5" key="1">
    <citation type="submission" date="2021-01" db="EMBL/GenBank/DDBJ databases">
        <title>Whole genome shotgun sequence of Actinoplanes rishiriensis NBRC 108556.</title>
        <authorList>
            <person name="Komaki H."/>
            <person name="Tamura T."/>
        </authorList>
    </citation>
    <scope>NUCLEOTIDE SEQUENCE</scope>
    <source>
        <strain evidence="5">NBRC 108556</strain>
    </source>
</reference>
<protein>
    <submittedName>
        <fullName evidence="5">AraC family transcriptional regulator</fullName>
    </submittedName>
</protein>
<dbReference type="Gene3D" id="1.10.10.60">
    <property type="entry name" value="Homeodomain-like"/>
    <property type="match status" value="2"/>
</dbReference>
<keyword evidence="3" id="KW-0804">Transcription</keyword>
<keyword evidence="1" id="KW-0805">Transcription regulation</keyword>
<dbReference type="Proteomes" id="UP000636960">
    <property type="component" value="Unassembled WGS sequence"/>
</dbReference>
<evidence type="ECO:0000256" key="1">
    <source>
        <dbReference type="ARBA" id="ARBA00023015"/>
    </source>
</evidence>
<name>A0A919MRU2_9ACTN</name>
<dbReference type="InterPro" id="IPR020449">
    <property type="entry name" value="Tscrpt_reg_AraC-type_HTH"/>
</dbReference>
<dbReference type="SMART" id="SM00342">
    <property type="entry name" value="HTH_ARAC"/>
    <property type="match status" value="1"/>
</dbReference>
<dbReference type="InterPro" id="IPR010499">
    <property type="entry name" value="AraC_E-bd"/>
</dbReference>
<keyword evidence="2" id="KW-0238">DNA-binding</keyword>
<dbReference type="Pfam" id="PF06445">
    <property type="entry name" value="GyrI-like"/>
    <property type="match status" value="1"/>
</dbReference>
<dbReference type="InterPro" id="IPR009057">
    <property type="entry name" value="Homeodomain-like_sf"/>
</dbReference>
<dbReference type="SMART" id="SM00871">
    <property type="entry name" value="AraC_E_bind"/>
    <property type="match status" value="1"/>
</dbReference>
<feature type="domain" description="HTH araC/xylS-type" evidence="4">
    <location>
        <begin position="7"/>
        <end position="105"/>
    </location>
</feature>
<dbReference type="InterPro" id="IPR011256">
    <property type="entry name" value="Reg_factor_effector_dom_sf"/>
</dbReference>
<dbReference type="Pfam" id="PF12833">
    <property type="entry name" value="HTH_18"/>
    <property type="match status" value="1"/>
</dbReference>
<dbReference type="InterPro" id="IPR018062">
    <property type="entry name" value="HTH_AraC-typ_CS"/>
</dbReference>
<dbReference type="EMBL" id="BOMV01000005">
    <property type="protein sequence ID" value="GIE92948.1"/>
    <property type="molecule type" value="Genomic_DNA"/>
</dbReference>
<evidence type="ECO:0000313" key="5">
    <source>
        <dbReference type="EMBL" id="GIE92948.1"/>
    </source>
</evidence>
<accession>A0A919MRU2</accession>
<dbReference type="InterPro" id="IPR018060">
    <property type="entry name" value="HTH_AraC"/>
</dbReference>
<dbReference type="PROSITE" id="PS00041">
    <property type="entry name" value="HTH_ARAC_FAMILY_1"/>
    <property type="match status" value="1"/>
</dbReference>
<dbReference type="PROSITE" id="PS01124">
    <property type="entry name" value="HTH_ARAC_FAMILY_2"/>
    <property type="match status" value="1"/>
</dbReference>
<dbReference type="Gene3D" id="3.20.80.10">
    <property type="entry name" value="Regulatory factor, effector binding domain"/>
    <property type="match status" value="1"/>
</dbReference>
<dbReference type="GO" id="GO:0043565">
    <property type="term" value="F:sequence-specific DNA binding"/>
    <property type="evidence" value="ECO:0007669"/>
    <property type="project" value="InterPro"/>
</dbReference>
<dbReference type="RefSeq" id="WP_203778801.1">
    <property type="nucleotide sequence ID" value="NZ_BOMV01000005.1"/>
</dbReference>
<dbReference type="InterPro" id="IPR050908">
    <property type="entry name" value="SmbC-like"/>
</dbReference>
<keyword evidence="6" id="KW-1185">Reference proteome</keyword>
<organism evidence="5 6">
    <name type="scientific">Paractinoplanes rishiriensis</name>
    <dbReference type="NCBI Taxonomy" id="1050105"/>
    <lineage>
        <taxon>Bacteria</taxon>
        <taxon>Bacillati</taxon>
        <taxon>Actinomycetota</taxon>
        <taxon>Actinomycetes</taxon>
        <taxon>Micromonosporales</taxon>
        <taxon>Micromonosporaceae</taxon>
        <taxon>Paractinoplanes</taxon>
    </lineage>
</organism>
<evidence type="ECO:0000256" key="2">
    <source>
        <dbReference type="ARBA" id="ARBA00023125"/>
    </source>
</evidence>
<proteinExistence type="predicted"/>
<evidence type="ECO:0000256" key="3">
    <source>
        <dbReference type="ARBA" id="ARBA00023163"/>
    </source>
</evidence>
<evidence type="ECO:0000259" key="4">
    <source>
        <dbReference type="PROSITE" id="PS01124"/>
    </source>
</evidence>
<dbReference type="SUPFAM" id="SSF46689">
    <property type="entry name" value="Homeodomain-like"/>
    <property type="match status" value="2"/>
</dbReference>
<dbReference type="AlphaFoldDB" id="A0A919MRU2"/>
<dbReference type="InterPro" id="IPR029442">
    <property type="entry name" value="GyrI-like"/>
</dbReference>
<dbReference type="PANTHER" id="PTHR40055:SF1">
    <property type="entry name" value="TRANSCRIPTIONAL REGULATOR YGIV-RELATED"/>
    <property type="match status" value="1"/>
</dbReference>
<dbReference type="PANTHER" id="PTHR40055">
    <property type="entry name" value="TRANSCRIPTIONAL REGULATOR YGIV-RELATED"/>
    <property type="match status" value="1"/>
</dbReference>
<comment type="caution">
    <text evidence="5">The sequence shown here is derived from an EMBL/GenBank/DDBJ whole genome shotgun (WGS) entry which is preliminary data.</text>
</comment>